<dbReference type="EC" id="2.1.1.-" evidence="6"/>
<dbReference type="Pfam" id="PF06325">
    <property type="entry name" value="PrmA"/>
    <property type="match status" value="1"/>
</dbReference>
<dbReference type="InterPro" id="IPR014644">
    <property type="entry name" value="MeTrfase_PRMT7"/>
</dbReference>
<comment type="function">
    <text evidence="5">Essential arginine methyltransferase that can both catalyze the formation of omega-N monomethylarginine (MMA) and symmetrical dimethylarginine (sDMA). Specifically mediates the symmetrical dimethylation of arginine residues in the small nuclear ribonucleoproteins SmD1 and SmD3.</text>
</comment>
<dbReference type="GO" id="GO:0042054">
    <property type="term" value="F:histone methyltransferase activity"/>
    <property type="evidence" value="ECO:0007669"/>
    <property type="project" value="TreeGrafter"/>
</dbReference>
<evidence type="ECO:0000256" key="4">
    <source>
        <dbReference type="ARBA" id="ARBA00022737"/>
    </source>
</evidence>
<dbReference type="PANTHER" id="PTHR11006:SF4">
    <property type="entry name" value="PROTEIN ARGININE N-METHYLTRANSFERASE 7"/>
    <property type="match status" value="1"/>
</dbReference>
<comment type="caution">
    <text evidence="9">The sequence shown here is derived from an EMBL/GenBank/DDBJ whole genome shotgun (WGS) entry which is preliminary data.</text>
</comment>
<dbReference type="EMBL" id="CAJNRD030001119">
    <property type="protein sequence ID" value="CAG5088071.1"/>
    <property type="molecule type" value="Genomic_DNA"/>
</dbReference>
<evidence type="ECO:0000256" key="6">
    <source>
        <dbReference type="PIRNR" id="PIRNR036946"/>
    </source>
</evidence>
<evidence type="ECO:0000256" key="2">
    <source>
        <dbReference type="ARBA" id="ARBA00022679"/>
    </source>
</evidence>
<keyword evidence="2 7" id="KW-0808">Transferase</keyword>
<dbReference type="PANTHER" id="PTHR11006">
    <property type="entry name" value="PROTEIN ARGININE N-METHYLTRANSFERASE"/>
    <property type="match status" value="1"/>
</dbReference>
<dbReference type="FunFam" id="3.40.50.150:FF:000070">
    <property type="entry name" value="Protein arginine N-methyltransferase 7"/>
    <property type="match status" value="1"/>
</dbReference>
<dbReference type="Gene3D" id="2.70.160.11">
    <property type="entry name" value="Hnrnp arginine n-methyltransferase1"/>
    <property type="match status" value="2"/>
</dbReference>
<keyword evidence="3 7" id="KW-0949">S-adenosyl-L-methionine</keyword>
<feature type="domain" description="Protein arginine N-methyltransferase" evidence="8">
    <location>
        <begin position="194"/>
        <end position="365"/>
    </location>
</feature>
<dbReference type="PIRSF" id="PIRSF036946">
    <property type="entry name" value="Arg_N-mtase"/>
    <property type="match status" value="1"/>
</dbReference>
<evidence type="ECO:0000313" key="10">
    <source>
        <dbReference type="Proteomes" id="UP000786811"/>
    </source>
</evidence>
<name>A0A8J2MIM8_COTCN</name>
<dbReference type="InterPro" id="IPR025799">
    <property type="entry name" value="Arg_MeTrfase"/>
</dbReference>
<accession>A0A8J2MIM8</accession>
<dbReference type="FunFam" id="3.40.50.150:FF:000071">
    <property type="entry name" value="Protein arginine N-methyltransferase 7"/>
    <property type="match status" value="1"/>
</dbReference>
<dbReference type="CDD" id="cd02440">
    <property type="entry name" value="AdoMet_MTases"/>
    <property type="match status" value="1"/>
</dbReference>
<reference evidence="9" key="1">
    <citation type="submission" date="2021-04" db="EMBL/GenBank/DDBJ databases">
        <authorList>
            <person name="Chebbi M.A.C M."/>
        </authorList>
    </citation>
    <scope>NUCLEOTIDE SEQUENCE</scope>
</reference>
<evidence type="ECO:0000256" key="7">
    <source>
        <dbReference type="PROSITE-ProRule" id="PRU01015"/>
    </source>
</evidence>
<organism evidence="9 10">
    <name type="scientific">Cotesia congregata</name>
    <name type="common">Parasitoid wasp</name>
    <name type="synonym">Apanteles congregatus</name>
    <dbReference type="NCBI Taxonomy" id="51543"/>
    <lineage>
        <taxon>Eukaryota</taxon>
        <taxon>Metazoa</taxon>
        <taxon>Ecdysozoa</taxon>
        <taxon>Arthropoda</taxon>
        <taxon>Hexapoda</taxon>
        <taxon>Insecta</taxon>
        <taxon>Pterygota</taxon>
        <taxon>Neoptera</taxon>
        <taxon>Endopterygota</taxon>
        <taxon>Hymenoptera</taxon>
        <taxon>Apocrita</taxon>
        <taxon>Ichneumonoidea</taxon>
        <taxon>Braconidae</taxon>
        <taxon>Microgastrinae</taxon>
        <taxon>Cotesia</taxon>
    </lineage>
</organism>
<keyword evidence="4" id="KW-0677">Repeat</keyword>
<dbReference type="GO" id="GO:0032259">
    <property type="term" value="P:methylation"/>
    <property type="evidence" value="ECO:0007669"/>
    <property type="project" value="UniProtKB-KW"/>
</dbReference>
<dbReference type="AlphaFoldDB" id="A0A8J2MIM8"/>
<dbReference type="Proteomes" id="UP000786811">
    <property type="component" value="Unassembled WGS sequence"/>
</dbReference>
<dbReference type="Gene3D" id="3.40.50.150">
    <property type="entry name" value="Vaccinia Virus protein VP39"/>
    <property type="match status" value="2"/>
</dbReference>
<evidence type="ECO:0000259" key="8">
    <source>
        <dbReference type="Pfam" id="PF22528"/>
    </source>
</evidence>
<evidence type="ECO:0000256" key="3">
    <source>
        <dbReference type="ARBA" id="ARBA00022691"/>
    </source>
</evidence>
<dbReference type="InterPro" id="IPR055135">
    <property type="entry name" value="PRMT_dom"/>
</dbReference>
<evidence type="ECO:0000313" key="9">
    <source>
        <dbReference type="EMBL" id="CAG5088071.1"/>
    </source>
</evidence>
<keyword evidence="10" id="KW-1185">Reference proteome</keyword>
<dbReference type="SUPFAM" id="SSF53335">
    <property type="entry name" value="S-adenosyl-L-methionine-dependent methyltransferases"/>
    <property type="match status" value="2"/>
</dbReference>
<comment type="function">
    <text evidence="6">Arginine methyltransferase that can both catalyze the formation of omega-N monomethylarginine (MMA) and symmetrical dimethylarginine (sDMA).</text>
</comment>
<evidence type="ECO:0000256" key="1">
    <source>
        <dbReference type="ARBA" id="ARBA00022603"/>
    </source>
</evidence>
<dbReference type="OrthoDB" id="412876at2759"/>
<dbReference type="InterPro" id="IPR029063">
    <property type="entry name" value="SAM-dependent_MTases_sf"/>
</dbReference>
<keyword evidence="1 7" id="KW-0489">Methyltransferase</keyword>
<protein>
    <recommendedName>
        <fullName evidence="6">Protein arginine N-methyltransferase</fullName>
        <ecNumber evidence="6">2.1.1.-</ecNumber>
    </recommendedName>
</protein>
<dbReference type="GO" id="GO:0016274">
    <property type="term" value="F:protein-arginine N-methyltransferase activity"/>
    <property type="evidence" value="ECO:0007669"/>
    <property type="project" value="InterPro"/>
</dbReference>
<dbReference type="Pfam" id="PF22528">
    <property type="entry name" value="PRMT_C"/>
    <property type="match status" value="1"/>
</dbReference>
<dbReference type="PROSITE" id="PS51678">
    <property type="entry name" value="SAM_MT_PRMT"/>
    <property type="match status" value="2"/>
</dbReference>
<proteinExistence type="inferred from homology"/>
<sequence>MLSRLIYNKPKFKLTKMSIFTQTFDPITGCSVWEEKNPNYDYHQEVARSAFADMLHDHERNEKYYLALRKAIDKKHKQGLKANVLDIGTGTGLLSMMAAKCGADTIVACEAFRPMAECAEEIIKNNGFESKIKLIKKKSTEIIVGDNGDMERRANILVTEVFDTELIGEGALPTFKHAHEHLLEKDCIVVPDSGTVWVQVIDSLTVRKWNRINEIKDPKTGRELMKPPSSVNKCAGSSAVHDIQLSQLPREAFVALLAPQPIFRFDWSGKVPLVFNEINTLQCNAIASGTAHAVFMWWDLNMDEDKEILLSCAPVWEHPYTKLEENKGLTMTEMTDKLPWRDHWMQAIYYLPEEIPIKMNEQVTLVGYHDGYSFWFNLPVSNESKLKFTKSPVCDCSLHIAYSRTRLGQLNDCERNEKYISVLKKHITSDTTCLCLSDGSLIGVAAANLGAKKVVLFEPNYLSRRSIEYFIEANHLKDKVEIIESIEQFTCKDYDKSNCLIIGEPYYANSIFPWDNLRFWYLTSAYMKGIPAIPVAAIIRGVVVEFKDLHHIRAPLGVCEGFDLTIFDKLIMSSSEISDHPVEVHPLWEYTGRALSATFDVATFRFEDDFDSESKKEFSGQVPILEEGSCNGVALWIDWSLDSETVVSTGPSKPVVAGQRISWDMNNRQGVHLLRKIQNVNKQNSLSWFFKYHNEDYEYFDFKSSIKFI</sequence>
<gene>
    <name evidence="9" type="ORF">HICCMSTLAB_LOCUS4702</name>
</gene>
<comment type="similarity">
    <text evidence="6">Belongs to the class I-like SAM-binding methyltransferase superfamily. Protein arginine N-methyltransferase family. PRMT7 subfamily.</text>
</comment>
<evidence type="ECO:0000256" key="5">
    <source>
        <dbReference type="ARBA" id="ARBA00025081"/>
    </source>
</evidence>